<dbReference type="SUPFAM" id="SSF53807">
    <property type="entry name" value="Helical backbone' metal receptor"/>
    <property type="match status" value="1"/>
</dbReference>
<evidence type="ECO:0000256" key="1">
    <source>
        <dbReference type="ARBA" id="ARBA00004196"/>
    </source>
</evidence>
<dbReference type="Pfam" id="PF01297">
    <property type="entry name" value="ZnuA"/>
    <property type="match status" value="1"/>
</dbReference>
<dbReference type="PRINTS" id="PR00691">
    <property type="entry name" value="ADHESINB"/>
</dbReference>
<proteinExistence type="inferred from homology"/>
<dbReference type="Gene3D" id="3.40.50.1980">
    <property type="entry name" value="Nitrogenase molybdenum iron protein domain"/>
    <property type="match status" value="2"/>
</dbReference>
<sequence>MIKKVRATGAIESDGAAPQRGPQYRVGRAGLAAAALVSALVASACGSVAGGSTADGAAVTVVASTPVWQDIAAAVGGDTVTTATIIPAGADPHDFEAAAGDVLTVANADLVVTNGGGYDDFVAGLVRSADGGAQIVDAYALHRGAGHGDAAGEGGHTGHDHDANEHVWFDLDTVAAAADALAEGMAERDPDHAEEYRSRSAALRTELAELGARADAIAAGRPAPVLSTEPVAYYLLERAGVEDLTPPGFGEAMEHGSDPAPADIARMHELLAQGTAAALVYNTQADGPAARTVRKDAEAAGVPVIEVAETPPDGLAYTDWVSGILDRLGAAVTA</sequence>
<name>A0ABP9D4T6_9ACTN</name>
<dbReference type="RefSeq" id="WP_200172375.1">
    <property type="nucleotide sequence ID" value="NZ_BAABKQ010000001.1"/>
</dbReference>
<dbReference type="PANTHER" id="PTHR42953">
    <property type="entry name" value="HIGH-AFFINITY ZINC UPTAKE SYSTEM PROTEIN ZNUA-RELATED"/>
    <property type="match status" value="1"/>
</dbReference>
<dbReference type="EMBL" id="BAABKQ010000001">
    <property type="protein sequence ID" value="GAA4822839.1"/>
    <property type="molecule type" value="Genomic_DNA"/>
</dbReference>
<evidence type="ECO:0000256" key="4">
    <source>
        <dbReference type="ARBA" id="ARBA00022729"/>
    </source>
</evidence>
<dbReference type="PRINTS" id="PR00690">
    <property type="entry name" value="ADHESNFAMILY"/>
</dbReference>
<dbReference type="InterPro" id="IPR006128">
    <property type="entry name" value="Lipoprotein_PsaA-like"/>
</dbReference>
<protein>
    <submittedName>
        <fullName evidence="6">Zinc ABC transporter substrate-binding protein</fullName>
    </submittedName>
</protein>
<gene>
    <name evidence="6" type="ORF">GCM10023353_34320</name>
</gene>
<dbReference type="PANTHER" id="PTHR42953:SF1">
    <property type="entry name" value="METAL-BINDING PROTEIN HI_0362-RELATED"/>
    <property type="match status" value="1"/>
</dbReference>
<keyword evidence="7" id="KW-1185">Reference proteome</keyword>
<comment type="caution">
    <text evidence="6">The sequence shown here is derived from an EMBL/GenBank/DDBJ whole genome shotgun (WGS) entry which is preliminary data.</text>
</comment>
<reference evidence="7" key="1">
    <citation type="journal article" date="2019" name="Int. J. Syst. Evol. Microbiol.">
        <title>The Global Catalogue of Microorganisms (GCM) 10K type strain sequencing project: providing services to taxonomists for standard genome sequencing and annotation.</title>
        <authorList>
            <consortium name="The Broad Institute Genomics Platform"/>
            <consortium name="The Broad Institute Genome Sequencing Center for Infectious Disease"/>
            <person name="Wu L."/>
            <person name="Ma J."/>
        </authorList>
    </citation>
    <scope>NUCLEOTIDE SEQUENCE [LARGE SCALE GENOMIC DNA]</scope>
    <source>
        <strain evidence="7">JCM 18542</strain>
    </source>
</reference>
<evidence type="ECO:0000313" key="6">
    <source>
        <dbReference type="EMBL" id="GAA4822839.1"/>
    </source>
</evidence>
<evidence type="ECO:0000256" key="2">
    <source>
        <dbReference type="ARBA" id="ARBA00022448"/>
    </source>
</evidence>
<evidence type="ECO:0000256" key="5">
    <source>
        <dbReference type="RuleBase" id="RU003512"/>
    </source>
</evidence>
<keyword evidence="4" id="KW-0732">Signal</keyword>
<dbReference type="InterPro" id="IPR050492">
    <property type="entry name" value="Bact_metal-bind_prot9"/>
</dbReference>
<keyword evidence="3" id="KW-0479">Metal-binding</keyword>
<comment type="subcellular location">
    <subcellularLocation>
        <location evidence="1">Cell envelope</location>
    </subcellularLocation>
</comment>
<dbReference type="InterPro" id="IPR006127">
    <property type="entry name" value="ZnuA-like"/>
</dbReference>
<organism evidence="6 7">
    <name type="scientific">Tomitella cavernea</name>
    <dbReference type="NCBI Taxonomy" id="1387982"/>
    <lineage>
        <taxon>Bacteria</taxon>
        <taxon>Bacillati</taxon>
        <taxon>Actinomycetota</taxon>
        <taxon>Actinomycetes</taxon>
        <taxon>Mycobacteriales</taxon>
        <taxon>Tomitella</taxon>
    </lineage>
</organism>
<dbReference type="Proteomes" id="UP001500839">
    <property type="component" value="Unassembled WGS sequence"/>
</dbReference>
<evidence type="ECO:0000313" key="7">
    <source>
        <dbReference type="Proteomes" id="UP001500839"/>
    </source>
</evidence>
<keyword evidence="2 5" id="KW-0813">Transport</keyword>
<comment type="similarity">
    <text evidence="5">Belongs to the bacterial solute-binding protein 9 family.</text>
</comment>
<dbReference type="InterPro" id="IPR006129">
    <property type="entry name" value="AdhesinB"/>
</dbReference>
<evidence type="ECO:0000256" key="3">
    <source>
        <dbReference type="ARBA" id="ARBA00022723"/>
    </source>
</evidence>
<accession>A0ABP9D4T6</accession>